<gene>
    <name evidence="1" type="ORF">Thiowin_03054</name>
</gene>
<reference evidence="1 2" key="1">
    <citation type="journal article" date="2023" name="Microorganisms">
        <title>Thiorhodovibrio frisius and Trv. litoralis spp. nov., Two Novel Members from a Clade of Fastidious Purple Sulfur Bacteria That Exhibit Unique Red-Shifted Light-Harvesting Capabilities.</title>
        <authorList>
            <person name="Methner A."/>
            <person name="Kuzyk S.B."/>
            <person name="Petersen J."/>
            <person name="Bauer S."/>
            <person name="Brinkmann H."/>
            <person name="Sichau K."/>
            <person name="Wanner G."/>
            <person name="Wolf J."/>
            <person name="Neumann-Schaal M."/>
            <person name="Henke P."/>
            <person name="Tank M."/>
            <person name="Sproer C."/>
            <person name="Bunk B."/>
            <person name="Overmann J."/>
        </authorList>
    </citation>
    <scope>NUCLEOTIDE SEQUENCE [LARGE SCALE GENOMIC DNA]</scope>
    <source>
        <strain evidence="1 2">DSM 6702</strain>
    </source>
</reference>
<keyword evidence="2" id="KW-1185">Reference proteome</keyword>
<dbReference type="EMBL" id="CP121472">
    <property type="protein sequence ID" value="WPL18006.1"/>
    <property type="molecule type" value="Genomic_DNA"/>
</dbReference>
<sequence>MQTTFDETSYSLAVQAHDQQWPVLVRGDLERHGQRWHLADAQFVSVGMVDDEDGNTNTGCDR</sequence>
<name>A0ABZ0SAF6_9GAMM</name>
<dbReference type="RefSeq" id="WP_328983803.1">
    <property type="nucleotide sequence ID" value="NZ_CP121472.1"/>
</dbReference>
<organism evidence="1 2">
    <name type="scientific">Thiorhodovibrio winogradskyi</name>
    <dbReference type="NCBI Taxonomy" id="77007"/>
    <lineage>
        <taxon>Bacteria</taxon>
        <taxon>Pseudomonadati</taxon>
        <taxon>Pseudomonadota</taxon>
        <taxon>Gammaproteobacteria</taxon>
        <taxon>Chromatiales</taxon>
        <taxon>Chromatiaceae</taxon>
        <taxon>Thiorhodovibrio</taxon>
    </lineage>
</organism>
<dbReference type="Proteomes" id="UP001432180">
    <property type="component" value="Chromosome"/>
</dbReference>
<proteinExistence type="predicted"/>
<evidence type="ECO:0000313" key="1">
    <source>
        <dbReference type="EMBL" id="WPL18006.1"/>
    </source>
</evidence>
<protein>
    <submittedName>
        <fullName evidence="1">Uncharacterized protein</fullName>
    </submittedName>
</protein>
<accession>A0ABZ0SAF6</accession>
<evidence type="ECO:0000313" key="2">
    <source>
        <dbReference type="Proteomes" id="UP001432180"/>
    </source>
</evidence>